<evidence type="ECO:0000313" key="4">
    <source>
        <dbReference type="Proteomes" id="UP000472274"/>
    </source>
</evidence>
<protein>
    <submittedName>
        <fullName evidence="3">Ceramide kinase like</fullName>
    </submittedName>
</protein>
<name>A0A674K5P8_9SAUR</name>
<dbReference type="GO" id="GO:0016020">
    <property type="term" value="C:membrane"/>
    <property type="evidence" value="ECO:0007669"/>
    <property type="project" value="GOC"/>
</dbReference>
<reference evidence="3" key="1">
    <citation type="submission" date="2025-08" db="UniProtKB">
        <authorList>
            <consortium name="Ensembl"/>
        </authorList>
    </citation>
    <scope>IDENTIFICATION</scope>
</reference>
<dbReference type="AlphaFoldDB" id="A0A674K5P8"/>
<dbReference type="SUPFAM" id="SSF111331">
    <property type="entry name" value="NAD kinase/diacylglycerol kinase-like"/>
    <property type="match status" value="1"/>
</dbReference>
<sequence length="316" mass="35660">MAQRWEGEERRGAAPLARDPPRGGEAAGGEEEPLLRGIFQIGKRSCNVVLSARQLRWSPIQPESRGGSTNVLAHTLHGINHAVTATLHIIMGHIQPVDICTFSSPSKLLRFGFSAMFGFGARTLALAEKHRWMPSNQRRDFAVIKTLASLKYKERFRKSDSKVQWHTIQGHFLNVSIMAIPSLCSMAPRGLAPNTRLNNGSMALIVVRNTSRSEFIKHLKRYASVKNQFNFPFVETYAVQEVKIQPRTKIGHDTEENVFLHATSAEGNYPWNIDGDLMEGASEVHVREEGCHYTRFIMQWALFQVEKAFFEETGSR</sequence>
<dbReference type="PANTHER" id="PTHR12358:SF26">
    <property type="entry name" value="CERAMIDE KINASE-LIKE PROTEIN"/>
    <property type="match status" value="1"/>
</dbReference>
<feature type="domain" description="DAGKc" evidence="2">
    <location>
        <begin position="66"/>
        <end position="106"/>
    </location>
</feature>
<dbReference type="GeneTree" id="ENSGT00940000157578"/>
<organism evidence="3 4">
    <name type="scientific">Terrapene triunguis</name>
    <name type="common">Three-toed box turtle</name>
    <dbReference type="NCBI Taxonomy" id="2587831"/>
    <lineage>
        <taxon>Eukaryota</taxon>
        <taxon>Metazoa</taxon>
        <taxon>Chordata</taxon>
        <taxon>Craniata</taxon>
        <taxon>Vertebrata</taxon>
        <taxon>Euteleostomi</taxon>
        <taxon>Archelosauria</taxon>
        <taxon>Testudinata</taxon>
        <taxon>Testudines</taxon>
        <taxon>Cryptodira</taxon>
        <taxon>Durocryptodira</taxon>
        <taxon>Testudinoidea</taxon>
        <taxon>Emydidae</taxon>
        <taxon>Terrapene</taxon>
    </lineage>
</organism>
<dbReference type="Ensembl" id="ENSTMTT00000027604.1">
    <property type="protein sequence ID" value="ENSTMTP00000026639.1"/>
    <property type="gene ID" value="ENSTMTG00000019208.1"/>
</dbReference>
<dbReference type="Pfam" id="PF19280">
    <property type="entry name" value="CERK_C"/>
    <property type="match status" value="2"/>
</dbReference>
<proteinExistence type="predicted"/>
<dbReference type="PANTHER" id="PTHR12358">
    <property type="entry name" value="SPHINGOSINE KINASE"/>
    <property type="match status" value="1"/>
</dbReference>
<gene>
    <name evidence="3" type="primary">CERKL</name>
</gene>
<dbReference type="InterPro" id="IPR050187">
    <property type="entry name" value="Lipid_Phosphate_FormReg"/>
</dbReference>
<reference evidence="3" key="2">
    <citation type="submission" date="2025-09" db="UniProtKB">
        <authorList>
            <consortium name="Ensembl"/>
        </authorList>
    </citation>
    <scope>IDENTIFICATION</scope>
</reference>
<evidence type="ECO:0000256" key="1">
    <source>
        <dbReference type="SAM" id="MobiDB-lite"/>
    </source>
</evidence>
<dbReference type="InterPro" id="IPR001206">
    <property type="entry name" value="Diacylglycerol_kinase_cat_dom"/>
</dbReference>
<dbReference type="GO" id="GO:0006665">
    <property type="term" value="P:sphingolipid metabolic process"/>
    <property type="evidence" value="ECO:0007669"/>
    <property type="project" value="TreeGrafter"/>
</dbReference>
<dbReference type="InterPro" id="IPR045363">
    <property type="entry name" value="CERK_C"/>
</dbReference>
<dbReference type="InterPro" id="IPR016064">
    <property type="entry name" value="NAD/diacylglycerol_kinase_sf"/>
</dbReference>
<dbReference type="PROSITE" id="PS50146">
    <property type="entry name" value="DAGK"/>
    <property type="match status" value="1"/>
</dbReference>
<evidence type="ECO:0000313" key="3">
    <source>
        <dbReference type="Ensembl" id="ENSTMTP00000026639.1"/>
    </source>
</evidence>
<keyword evidence="4" id="KW-1185">Reference proteome</keyword>
<dbReference type="GO" id="GO:0001727">
    <property type="term" value="F:lipid kinase activity"/>
    <property type="evidence" value="ECO:0007669"/>
    <property type="project" value="TreeGrafter"/>
</dbReference>
<dbReference type="Gene3D" id="2.60.200.40">
    <property type="match status" value="1"/>
</dbReference>
<evidence type="ECO:0000259" key="2">
    <source>
        <dbReference type="PROSITE" id="PS50146"/>
    </source>
</evidence>
<feature type="region of interest" description="Disordered" evidence="1">
    <location>
        <begin position="1"/>
        <end position="30"/>
    </location>
</feature>
<accession>A0A674K5P8</accession>
<feature type="compositionally biased region" description="Basic and acidic residues" evidence="1">
    <location>
        <begin position="1"/>
        <end position="12"/>
    </location>
</feature>
<dbReference type="Proteomes" id="UP000472274">
    <property type="component" value="Unplaced"/>
</dbReference>